<protein>
    <submittedName>
        <fullName evidence="2">Uncharacterized protein</fullName>
    </submittedName>
</protein>
<accession>A0A248KJE0</accession>
<feature type="transmembrane region" description="Helical" evidence="1">
    <location>
        <begin position="245"/>
        <end position="266"/>
    </location>
</feature>
<proteinExistence type="predicted"/>
<gene>
    <name evidence="2" type="ORF">CEW81_15735</name>
</gene>
<evidence type="ECO:0000313" key="2">
    <source>
        <dbReference type="EMBL" id="ASG63704.1"/>
    </source>
</evidence>
<dbReference type="EMBL" id="CP022114">
    <property type="protein sequence ID" value="ASG63704.1"/>
    <property type="molecule type" value="Genomic_DNA"/>
</dbReference>
<sequence>MFIESRLAKIKEKMWKRLLPMFVSQNGNNGDPYNYYGVYFSDVNQDKYQLIASRGNNAVLEKWNPEQRAYTGKINTTVGKLERMSVEIIHWRKQGPMRFDSIVRFYASYFTRFAYVKNLLRRTKSQMFSTFSDNKEMTGLDRIMLLKLLINDYVNQSAGKTHTGVTLNEVIDLLYETLWYKHIKNEEFRRKTQLLLQSLVMTEDLKRWDDRYYVEGKAISTIVAWESEAQRARQQQRIQQNIHRLMLIITASTLMITLAILAQAGIVDLHRLWERLSQFNPCA</sequence>
<dbReference type="Proteomes" id="UP000197098">
    <property type="component" value="Chromosome"/>
</dbReference>
<keyword evidence="1" id="KW-0812">Transmembrane</keyword>
<keyword evidence="1" id="KW-1133">Transmembrane helix</keyword>
<evidence type="ECO:0000256" key="1">
    <source>
        <dbReference type="SAM" id="Phobius"/>
    </source>
</evidence>
<evidence type="ECO:0000313" key="3">
    <source>
        <dbReference type="Proteomes" id="UP000197098"/>
    </source>
</evidence>
<keyword evidence="1" id="KW-0472">Membrane</keyword>
<name>A0A248KJE0_9ENTR</name>
<reference evidence="2 3" key="1">
    <citation type="submission" date="2017-06" db="EMBL/GenBank/DDBJ databases">
        <title>Origin of plasmid-mediated fosfomycin resistance gene fosA3.</title>
        <authorList>
            <person name="Ito R."/>
            <person name="Pacey M.P."/>
            <person name="Doi Y."/>
        </authorList>
    </citation>
    <scope>NUCLEOTIDE SEQUENCE [LARGE SCALE GENOMIC DNA]</scope>
    <source>
        <strain evidence="2 3">YDC799</strain>
    </source>
</reference>
<dbReference type="AlphaFoldDB" id="A0A248KJE0"/>
<organism evidence="2 3">
    <name type="scientific">Kluyvera genomosp. 3</name>
    <dbReference type="NCBI Taxonomy" id="2774055"/>
    <lineage>
        <taxon>Bacteria</taxon>
        <taxon>Pseudomonadati</taxon>
        <taxon>Pseudomonadota</taxon>
        <taxon>Gammaproteobacteria</taxon>
        <taxon>Enterobacterales</taxon>
        <taxon>Enterobacteriaceae</taxon>
        <taxon>Kluyvera</taxon>
    </lineage>
</organism>